<dbReference type="Proteomes" id="UP000055024">
    <property type="component" value="Unassembled WGS sequence"/>
</dbReference>
<feature type="compositionally biased region" description="Basic and acidic residues" evidence="2">
    <location>
        <begin position="52"/>
        <end position="67"/>
    </location>
</feature>
<organism evidence="3 4">
    <name type="scientific">Trichinella zimbabwensis</name>
    <dbReference type="NCBI Taxonomy" id="268475"/>
    <lineage>
        <taxon>Eukaryota</taxon>
        <taxon>Metazoa</taxon>
        <taxon>Ecdysozoa</taxon>
        <taxon>Nematoda</taxon>
        <taxon>Enoplea</taxon>
        <taxon>Dorylaimia</taxon>
        <taxon>Trichinellida</taxon>
        <taxon>Trichinellidae</taxon>
        <taxon>Trichinella</taxon>
    </lineage>
</organism>
<evidence type="ECO:0000256" key="2">
    <source>
        <dbReference type="SAM" id="MobiDB-lite"/>
    </source>
</evidence>
<accession>A0A0V1HR29</accession>
<comment type="caution">
    <text evidence="3">The sequence shown here is derived from an EMBL/GenBank/DDBJ whole genome shotgun (WGS) entry which is preliminary data.</text>
</comment>
<evidence type="ECO:0000313" key="4">
    <source>
        <dbReference type="Proteomes" id="UP000055024"/>
    </source>
</evidence>
<feature type="coiled-coil region" evidence="1">
    <location>
        <begin position="306"/>
        <end position="340"/>
    </location>
</feature>
<name>A0A0V1HR29_9BILA</name>
<protein>
    <submittedName>
        <fullName evidence="3">Uncharacterized protein</fullName>
    </submittedName>
</protein>
<proteinExistence type="predicted"/>
<dbReference type="AlphaFoldDB" id="A0A0V1HR29"/>
<feature type="region of interest" description="Disordered" evidence="2">
    <location>
        <begin position="1"/>
        <end position="21"/>
    </location>
</feature>
<evidence type="ECO:0000313" key="3">
    <source>
        <dbReference type="EMBL" id="KRZ13179.1"/>
    </source>
</evidence>
<evidence type="ECO:0000256" key="1">
    <source>
        <dbReference type="SAM" id="Coils"/>
    </source>
</evidence>
<keyword evidence="4" id="KW-1185">Reference proteome</keyword>
<dbReference type="EMBL" id="JYDP01000034">
    <property type="protein sequence ID" value="KRZ13179.1"/>
    <property type="molecule type" value="Genomic_DNA"/>
</dbReference>
<feature type="region of interest" description="Disordered" evidence="2">
    <location>
        <begin position="52"/>
        <end position="73"/>
    </location>
</feature>
<keyword evidence="1" id="KW-0175">Coiled coil</keyword>
<feature type="compositionally biased region" description="Polar residues" evidence="2">
    <location>
        <begin position="7"/>
        <end position="21"/>
    </location>
</feature>
<dbReference type="OrthoDB" id="5919246at2759"/>
<reference evidence="3 4" key="1">
    <citation type="submission" date="2015-01" db="EMBL/GenBank/DDBJ databases">
        <title>Evolution of Trichinella species and genotypes.</title>
        <authorList>
            <person name="Korhonen P.K."/>
            <person name="Edoardo P."/>
            <person name="Giuseppe L.R."/>
            <person name="Gasser R.B."/>
        </authorList>
    </citation>
    <scope>NUCLEOTIDE SEQUENCE [LARGE SCALE GENOMIC DNA]</scope>
    <source>
        <strain evidence="3">ISS1029</strain>
    </source>
</reference>
<gene>
    <name evidence="3" type="ORF">T11_14675</name>
</gene>
<sequence length="400" mass="47022">MSDNKMDNSTIAIPSKEPMTTSGATKKFPIKLAWLLSMFTLETILEDTKNLTSKAEEQDVEERKGSPDETQVNAGDQVLEENSIWKQIIEHLSKSHTTLLKPIETKLIMNNFKFESKYDLMEKISKVCKAKLNDYEFNSLLLLCYHLREVLNFCSTPNTLLDEMVTSLLPCLYSKQIVPKYNLMTISKKALKKKARIILKLLILYPTFLKSFNANKKDELLRNQADVRVKKQKRQNSIFSFTKKNKSYNLLSIEEPVKSCIKENQPKNNHLIIETAKNTLKQIAEWIMFISKYMEECFENRFDDEINLAKKNVSITNERIEIFEKELKDEIKNTEKYQNQRVIILNVKAFCSYKRKEQQHLQQVDVKEKITKSYYGKMGYVQRMVRLYEELNQKTCQRLK</sequence>